<dbReference type="PANTHER" id="PTHR47670">
    <property type="entry name" value="ADENYLYLSULFATASE HINT3"/>
    <property type="match status" value="1"/>
</dbReference>
<evidence type="ECO:0000313" key="6">
    <source>
        <dbReference type="EMBL" id="CAG8634391.1"/>
    </source>
</evidence>
<evidence type="ECO:0000256" key="4">
    <source>
        <dbReference type="SAM" id="MobiDB-lite"/>
    </source>
</evidence>
<dbReference type="EMBL" id="CAJVPV010008766">
    <property type="protein sequence ID" value="CAG8634391.1"/>
    <property type="molecule type" value="Genomic_DNA"/>
</dbReference>
<organism evidence="6 7">
    <name type="scientific">Acaulospora morrowiae</name>
    <dbReference type="NCBI Taxonomy" id="94023"/>
    <lineage>
        <taxon>Eukaryota</taxon>
        <taxon>Fungi</taxon>
        <taxon>Fungi incertae sedis</taxon>
        <taxon>Mucoromycota</taxon>
        <taxon>Glomeromycotina</taxon>
        <taxon>Glomeromycetes</taxon>
        <taxon>Diversisporales</taxon>
        <taxon>Acaulosporaceae</taxon>
        <taxon>Acaulospora</taxon>
    </lineage>
</organism>
<evidence type="ECO:0000259" key="5">
    <source>
        <dbReference type="PROSITE" id="PS51084"/>
    </source>
</evidence>
<evidence type="ECO:0000313" key="7">
    <source>
        <dbReference type="Proteomes" id="UP000789342"/>
    </source>
</evidence>
<sequence length="170" mass="18571">MRNPLFPGSDSSPPRVLSLTTSTTESKYSEDPKDCVFCKIISGELPCIKIFENEHVLAFLDAAPISRGHSLVIPKTHVTKLTLASSSLVAEIGAVLPKVTNAVIKGVNATDFNVLQNNGQLAGQVVFHLHFHIIPRFKNEDQSADRKVKGRLRLSKEETEGIGSNIRAKL</sequence>
<dbReference type="PANTHER" id="PTHR47670:SF1">
    <property type="entry name" value="ADENYLYLSULFATASE HINT3"/>
    <property type="match status" value="1"/>
</dbReference>
<feature type="short sequence motif" description="Histidine triad motif" evidence="2 3">
    <location>
        <begin position="128"/>
        <end position="132"/>
    </location>
</feature>
<dbReference type="GO" id="GO:0047627">
    <property type="term" value="F:adenylylsulfatase activity"/>
    <property type="evidence" value="ECO:0007669"/>
    <property type="project" value="TreeGrafter"/>
</dbReference>
<dbReference type="InterPro" id="IPR011146">
    <property type="entry name" value="HIT-like"/>
</dbReference>
<evidence type="ECO:0000256" key="3">
    <source>
        <dbReference type="PROSITE-ProRule" id="PRU00464"/>
    </source>
</evidence>
<reference evidence="6" key="1">
    <citation type="submission" date="2021-06" db="EMBL/GenBank/DDBJ databases">
        <authorList>
            <person name="Kallberg Y."/>
            <person name="Tangrot J."/>
            <person name="Rosling A."/>
        </authorList>
    </citation>
    <scope>NUCLEOTIDE SEQUENCE</scope>
    <source>
        <strain evidence="6">CL551</strain>
    </source>
</reference>
<dbReference type="Proteomes" id="UP000789342">
    <property type="component" value="Unassembled WGS sequence"/>
</dbReference>
<feature type="region of interest" description="Disordered" evidence="4">
    <location>
        <begin position="1"/>
        <end position="26"/>
    </location>
</feature>
<feature type="active site" description="Tele-AMP-histidine intermediate" evidence="1">
    <location>
        <position position="130"/>
    </location>
</feature>
<dbReference type="Pfam" id="PF01230">
    <property type="entry name" value="HIT"/>
    <property type="match status" value="1"/>
</dbReference>
<keyword evidence="7" id="KW-1185">Reference proteome</keyword>
<gene>
    <name evidence="6" type="ORF">AMORRO_LOCUS9236</name>
</gene>
<dbReference type="GO" id="GO:0006790">
    <property type="term" value="P:sulfur compound metabolic process"/>
    <property type="evidence" value="ECO:0007669"/>
    <property type="project" value="TreeGrafter"/>
</dbReference>
<dbReference type="AlphaFoldDB" id="A0A9N9DFI4"/>
<dbReference type="OrthoDB" id="672793at2759"/>
<dbReference type="PROSITE" id="PS51084">
    <property type="entry name" value="HIT_2"/>
    <property type="match status" value="1"/>
</dbReference>
<name>A0A9N9DFI4_9GLOM</name>
<dbReference type="InterPro" id="IPR001310">
    <property type="entry name" value="Histidine_triad_HIT"/>
</dbReference>
<dbReference type="Gene3D" id="3.30.428.10">
    <property type="entry name" value="HIT-like"/>
    <property type="match status" value="1"/>
</dbReference>
<dbReference type="CDD" id="cd01277">
    <property type="entry name" value="HINT_subgroup"/>
    <property type="match status" value="1"/>
</dbReference>
<dbReference type="InterPro" id="IPR039384">
    <property type="entry name" value="HINT"/>
</dbReference>
<dbReference type="InterPro" id="IPR019808">
    <property type="entry name" value="Histidine_triad_CS"/>
</dbReference>
<dbReference type="PRINTS" id="PR00332">
    <property type="entry name" value="HISTRIAD"/>
</dbReference>
<dbReference type="SUPFAM" id="SSF54197">
    <property type="entry name" value="HIT-like"/>
    <property type="match status" value="1"/>
</dbReference>
<dbReference type="PROSITE" id="PS00892">
    <property type="entry name" value="HIT_1"/>
    <property type="match status" value="1"/>
</dbReference>
<dbReference type="GO" id="GO:0009150">
    <property type="term" value="P:purine ribonucleotide metabolic process"/>
    <property type="evidence" value="ECO:0007669"/>
    <property type="project" value="TreeGrafter"/>
</dbReference>
<evidence type="ECO:0000256" key="1">
    <source>
        <dbReference type="PIRSR" id="PIRSR601310-1"/>
    </source>
</evidence>
<proteinExistence type="predicted"/>
<accession>A0A9N9DFI4</accession>
<protein>
    <submittedName>
        <fullName evidence="6">2464_t:CDS:1</fullName>
    </submittedName>
</protein>
<comment type="caution">
    <text evidence="6">The sequence shown here is derived from an EMBL/GenBank/DDBJ whole genome shotgun (WGS) entry which is preliminary data.</text>
</comment>
<feature type="domain" description="HIT" evidence="5">
    <location>
        <begin position="36"/>
        <end position="144"/>
    </location>
</feature>
<dbReference type="InterPro" id="IPR036265">
    <property type="entry name" value="HIT-like_sf"/>
</dbReference>
<evidence type="ECO:0000256" key="2">
    <source>
        <dbReference type="PIRSR" id="PIRSR601310-3"/>
    </source>
</evidence>